<dbReference type="Gene3D" id="3.50.30.20">
    <property type="entry name" value="Carbamoyl-phosphate synthase small subunit, N-terminal domain"/>
    <property type="match status" value="1"/>
</dbReference>
<comment type="similarity">
    <text evidence="2 8">Belongs to the CarA family.</text>
</comment>
<keyword evidence="5 8" id="KW-0067">ATP-binding</keyword>
<evidence type="ECO:0000256" key="8">
    <source>
        <dbReference type="HAMAP-Rule" id="MF_01209"/>
    </source>
</evidence>
<comment type="function">
    <text evidence="8">Small subunit of the glutamine-dependent carbamoyl phosphate synthetase (CPSase). CPSase catalyzes the formation of carbamoyl phosphate from the ammonia moiety of glutamine, carbonate, and phosphate donated by ATP, constituting the first step of 2 biosynthetic pathways, one leading to arginine and/or urea and the other to pyrimidine nucleotides. The small subunit (glutamine amidotransferase) binds and cleaves glutamine to supply the large subunit with the substrate ammonia.</text>
</comment>
<feature type="binding site" evidence="8">
    <location>
        <position position="252"/>
    </location>
    <ligand>
        <name>L-glutamine</name>
        <dbReference type="ChEBI" id="CHEBI:58359"/>
    </ligand>
</feature>
<dbReference type="PROSITE" id="PS51273">
    <property type="entry name" value="GATASE_TYPE_1"/>
    <property type="match status" value="1"/>
</dbReference>
<dbReference type="InterPro" id="IPR035686">
    <property type="entry name" value="CPSase_GATase1"/>
</dbReference>
<dbReference type="PRINTS" id="PR00096">
    <property type="entry name" value="GATASE"/>
</dbReference>
<dbReference type="InterPro" id="IPR017926">
    <property type="entry name" value="GATASE"/>
</dbReference>
<keyword evidence="6 8" id="KW-0315">Glutamine amidotransferase</keyword>
<dbReference type="SMART" id="SM01097">
    <property type="entry name" value="CPSase_sm_chain"/>
    <property type="match status" value="1"/>
</dbReference>
<feature type="binding site" evidence="8">
    <location>
        <position position="292"/>
    </location>
    <ligand>
        <name>L-glutamine</name>
        <dbReference type="ChEBI" id="CHEBI:58359"/>
    </ligand>
</feature>
<dbReference type="PANTHER" id="PTHR43418">
    <property type="entry name" value="MULTIFUNCTIONAL TRYPTOPHAN BIOSYNTHESIS PROTEIN-RELATED"/>
    <property type="match status" value="1"/>
</dbReference>
<name>A0A7V1M2E5_CALAY</name>
<dbReference type="InterPro" id="IPR036480">
    <property type="entry name" value="CarbP_synth_ssu_N_sf"/>
</dbReference>
<feature type="domain" description="Carbamoyl-phosphate synthase small subunit N-terminal" evidence="9">
    <location>
        <begin position="5"/>
        <end position="141"/>
    </location>
</feature>
<comment type="pathway">
    <text evidence="8">Pyrimidine metabolism; UMP biosynthesis via de novo pathway; (S)-dihydroorotate from bicarbonate: step 1/3.</text>
</comment>
<sequence>MKPDIHAQLILEDGSVFPARSFGYRQSTSGELVFNTGMVGYVEALTDPSYYGQLLISTYPQVGNYGVPAAGNLDNGAYESDRIQVRALLISSYSDDFDHWGAQRSLGAWLRDEKTVGLYGLDTRALTRHLRDKGAMKARIIIGERDVPFYDPNADFLLPEVSIKHEQQYGNGAKKIALLDCGCKRSILKYLQVPDVTVVRLPYDADIDMERYDGLVISSGPGDPARYTSLLPGIQKAFSSGKPVMGICLGHQLMALAAGAKTYKLKFGHRGQNQPVRAVDTQNCFVTSQNHGYAVDDATLPAGWKPLYINLNDGSNEGIINESGQCFSVQFHPEAAPGPYDTRFLFERFFKLLSP</sequence>
<feature type="binding site" evidence="8">
    <location>
        <position position="293"/>
    </location>
    <ligand>
        <name>L-glutamine</name>
        <dbReference type="ChEBI" id="CHEBI:58359"/>
    </ligand>
</feature>
<comment type="subunit">
    <text evidence="8">Composed of two chains; the small (or glutamine) chain promotes the hydrolysis of glutamine to ammonia, which is used by the large (or ammonia) chain to synthesize carbamoyl phosphate. Tetramer of heterodimers (alpha,beta)4.</text>
</comment>
<feature type="binding site" evidence="8">
    <location>
        <position position="49"/>
    </location>
    <ligand>
        <name>L-glutamine</name>
        <dbReference type="ChEBI" id="CHEBI:58359"/>
    </ligand>
</feature>
<dbReference type="AlphaFoldDB" id="A0A7V1M2E5"/>
<feature type="binding site" evidence="8">
    <location>
        <position position="290"/>
    </location>
    <ligand>
        <name>L-glutamine</name>
        <dbReference type="ChEBI" id="CHEBI:58359"/>
    </ligand>
</feature>
<organism evidence="10">
    <name type="scientific">Caldithrix abyssi</name>
    <dbReference type="NCBI Taxonomy" id="187145"/>
    <lineage>
        <taxon>Bacteria</taxon>
        <taxon>Pseudomonadati</taxon>
        <taxon>Calditrichota</taxon>
        <taxon>Calditrichia</taxon>
        <taxon>Calditrichales</taxon>
        <taxon>Calditrichaceae</taxon>
        <taxon>Caldithrix</taxon>
    </lineage>
</organism>
<evidence type="ECO:0000313" key="10">
    <source>
        <dbReference type="EMBL" id="HED11999.1"/>
    </source>
</evidence>
<dbReference type="GO" id="GO:0006207">
    <property type="term" value="P:'de novo' pyrimidine nucleobase biosynthetic process"/>
    <property type="evidence" value="ECO:0007669"/>
    <property type="project" value="InterPro"/>
</dbReference>
<dbReference type="InterPro" id="IPR029062">
    <property type="entry name" value="Class_I_gatase-like"/>
</dbReference>
<feature type="active site" evidence="8">
    <location>
        <position position="332"/>
    </location>
</feature>
<comment type="catalytic activity">
    <reaction evidence="8">
        <text>L-glutamine + H2O = L-glutamate + NH4(+)</text>
        <dbReference type="Rhea" id="RHEA:15889"/>
        <dbReference type="ChEBI" id="CHEBI:15377"/>
        <dbReference type="ChEBI" id="CHEBI:28938"/>
        <dbReference type="ChEBI" id="CHEBI:29985"/>
        <dbReference type="ChEBI" id="CHEBI:58359"/>
    </reaction>
</comment>
<dbReference type="EC" id="6.3.5.5" evidence="8"/>
<dbReference type="NCBIfam" id="NF009475">
    <property type="entry name" value="PRK12838.1"/>
    <property type="match status" value="1"/>
</dbReference>
<evidence type="ECO:0000256" key="3">
    <source>
        <dbReference type="ARBA" id="ARBA00022598"/>
    </source>
</evidence>
<dbReference type="GO" id="GO:0006526">
    <property type="term" value="P:L-arginine biosynthetic process"/>
    <property type="evidence" value="ECO:0007669"/>
    <property type="project" value="UniProtKB-UniRule"/>
</dbReference>
<evidence type="ECO:0000256" key="7">
    <source>
        <dbReference type="ARBA" id="ARBA00048816"/>
    </source>
</evidence>
<dbReference type="EMBL" id="DRLD01000428">
    <property type="protein sequence ID" value="HED11999.1"/>
    <property type="molecule type" value="Genomic_DNA"/>
</dbReference>
<dbReference type="GO" id="GO:0044205">
    <property type="term" value="P:'de novo' UMP biosynthetic process"/>
    <property type="evidence" value="ECO:0007669"/>
    <property type="project" value="UniProtKB-UniRule"/>
</dbReference>
<dbReference type="SUPFAM" id="SSF52317">
    <property type="entry name" value="Class I glutamine amidotransferase-like"/>
    <property type="match status" value="1"/>
</dbReference>
<evidence type="ECO:0000256" key="2">
    <source>
        <dbReference type="ARBA" id="ARBA00007800"/>
    </source>
</evidence>
<keyword evidence="3 8" id="KW-0436">Ligase</keyword>
<keyword evidence="8" id="KW-0028">Amino-acid biosynthesis</keyword>
<feature type="active site" description="Nucleophile" evidence="8">
    <location>
        <position position="248"/>
    </location>
</feature>
<dbReference type="UniPathway" id="UPA00070">
    <property type="reaction ID" value="UER00115"/>
</dbReference>
<keyword evidence="4 8" id="KW-0547">Nucleotide-binding</keyword>
<dbReference type="SUPFAM" id="SSF52021">
    <property type="entry name" value="Carbamoyl phosphate synthetase, small subunit N-terminal domain"/>
    <property type="match status" value="1"/>
</dbReference>
<dbReference type="CDD" id="cd01744">
    <property type="entry name" value="GATase1_CPSase"/>
    <property type="match status" value="1"/>
</dbReference>
<feature type="binding site" evidence="8">
    <location>
        <position position="222"/>
    </location>
    <ligand>
        <name>L-glutamine</name>
        <dbReference type="ChEBI" id="CHEBI:58359"/>
    </ligand>
</feature>
<evidence type="ECO:0000256" key="4">
    <source>
        <dbReference type="ARBA" id="ARBA00022741"/>
    </source>
</evidence>
<dbReference type="PRINTS" id="PR00097">
    <property type="entry name" value="ANTSNTHASEII"/>
</dbReference>
<proteinExistence type="inferred from homology"/>
<gene>
    <name evidence="8 10" type="primary">carA</name>
    <name evidence="10" type="ORF">ENJ10_15010</name>
</gene>
<keyword evidence="8" id="KW-0055">Arginine biosynthesis</keyword>
<comment type="catalytic activity">
    <reaction evidence="7 8">
        <text>hydrogencarbonate + L-glutamine + 2 ATP + H2O = carbamoyl phosphate + L-glutamate + 2 ADP + phosphate + 2 H(+)</text>
        <dbReference type="Rhea" id="RHEA:18633"/>
        <dbReference type="ChEBI" id="CHEBI:15377"/>
        <dbReference type="ChEBI" id="CHEBI:15378"/>
        <dbReference type="ChEBI" id="CHEBI:17544"/>
        <dbReference type="ChEBI" id="CHEBI:29985"/>
        <dbReference type="ChEBI" id="CHEBI:30616"/>
        <dbReference type="ChEBI" id="CHEBI:43474"/>
        <dbReference type="ChEBI" id="CHEBI:58228"/>
        <dbReference type="ChEBI" id="CHEBI:58359"/>
        <dbReference type="ChEBI" id="CHEBI:456216"/>
        <dbReference type="EC" id="6.3.5.5"/>
    </reaction>
</comment>
<dbReference type="GO" id="GO:0006541">
    <property type="term" value="P:glutamine metabolic process"/>
    <property type="evidence" value="ECO:0007669"/>
    <property type="project" value="InterPro"/>
</dbReference>
<dbReference type="PANTHER" id="PTHR43418:SF7">
    <property type="entry name" value="CARBAMOYL-PHOSPHATE SYNTHASE SMALL CHAIN"/>
    <property type="match status" value="1"/>
</dbReference>
<dbReference type="UniPathway" id="UPA00068">
    <property type="reaction ID" value="UER00171"/>
</dbReference>
<feature type="binding site" evidence="8">
    <location>
        <position position="249"/>
    </location>
    <ligand>
        <name>L-glutamine</name>
        <dbReference type="ChEBI" id="CHEBI:58359"/>
    </ligand>
</feature>
<dbReference type="InterPro" id="IPR050472">
    <property type="entry name" value="Anth_synth/Amidotransfase"/>
</dbReference>
<dbReference type="GO" id="GO:0004088">
    <property type="term" value="F:carbamoyl-phosphate synthase (glutamine-hydrolyzing) activity"/>
    <property type="evidence" value="ECO:0007669"/>
    <property type="project" value="UniProtKB-UniRule"/>
</dbReference>
<dbReference type="GO" id="GO:0005524">
    <property type="term" value="F:ATP binding"/>
    <property type="evidence" value="ECO:0007669"/>
    <property type="project" value="UniProtKB-UniRule"/>
</dbReference>
<dbReference type="NCBIfam" id="TIGR01368">
    <property type="entry name" value="CPSaseIIsmall"/>
    <property type="match status" value="1"/>
</dbReference>
<dbReference type="Pfam" id="PF00988">
    <property type="entry name" value="CPSase_sm_chain"/>
    <property type="match status" value="1"/>
</dbReference>
<dbReference type="Proteomes" id="UP000886005">
    <property type="component" value="Unassembled WGS sequence"/>
</dbReference>
<feature type="region of interest" description="CPSase" evidence="8">
    <location>
        <begin position="1"/>
        <end position="174"/>
    </location>
</feature>
<evidence type="ECO:0000256" key="6">
    <source>
        <dbReference type="ARBA" id="ARBA00022962"/>
    </source>
</evidence>
<evidence type="ECO:0000256" key="5">
    <source>
        <dbReference type="ARBA" id="ARBA00022840"/>
    </source>
</evidence>
<accession>A0A7V1M2E5</accession>
<evidence type="ECO:0000256" key="1">
    <source>
        <dbReference type="ARBA" id="ARBA00005077"/>
    </source>
</evidence>
<feature type="binding site" evidence="8">
    <location>
        <position position="220"/>
    </location>
    <ligand>
        <name>L-glutamine</name>
        <dbReference type="ChEBI" id="CHEBI:58359"/>
    </ligand>
</feature>
<dbReference type="Gene3D" id="3.40.50.880">
    <property type="match status" value="1"/>
</dbReference>
<keyword evidence="8" id="KW-0665">Pyrimidine biosynthesis</keyword>
<feature type="active site" evidence="8">
    <location>
        <position position="334"/>
    </location>
</feature>
<dbReference type="PRINTS" id="PR00099">
    <property type="entry name" value="CPSGATASE"/>
</dbReference>
<dbReference type="HAMAP" id="MF_01209">
    <property type="entry name" value="CPSase_S_chain"/>
    <property type="match status" value="1"/>
</dbReference>
<comment type="pathway">
    <text evidence="1 8">Amino-acid biosynthesis; L-arginine biosynthesis; carbamoyl phosphate from bicarbonate: step 1/1.</text>
</comment>
<dbReference type="Pfam" id="PF00117">
    <property type="entry name" value="GATase"/>
    <property type="match status" value="1"/>
</dbReference>
<reference evidence="10" key="1">
    <citation type="journal article" date="2020" name="mSystems">
        <title>Genome- and Community-Level Interaction Insights into Carbon Utilization and Element Cycling Functions of Hydrothermarchaeota in Hydrothermal Sediment.</title>
        <authorList>
            <person name="Zhou Z."/>
            <person name="Liu Y."/>
            <person name="Xu W."/>
            <person name="Pan J."/>
            <person name="Luo Z.H."/>
            <person name="Li M."/>
        </authorList>
    </citation>
    <scope>NUCLEOTIDE SEQUENCE [LARGE SCALE GENOMIC DNA]</scope>
    <source>
        <strain evidence="10">HyVt-456</strain>
    </source>
</reference>
<evidence type="ECO:0000259" key="9">
    <source>
        <dbReference type="SMART" id="SM01097"/>
    </source>
</evidence>
<protein>
    <recommendedName>
        <fullName evidence="8">Carbamoyl phosphate synthase small chain</fullName>
        <ecNumber evidence="8">6.3.5.5</ecNumber>
    </recommendedName>
    <alternativeName>
        <fullName evidence="8">Carbamoyl phosphate synthetase glutamine chain</fullName>
    </alternativeName>
</protein>
<dbReference type="InterPro" id="IPR002474">
    <property type="entry name" value="CarbamoylP_synth_ssu_N"/>
</dbReference>
<dbReference type="InterPro" id="IPR006274">
    <property type="entry name" value="CarbamoylP_synth_ssu"/>
</dbReference>
<comment type="caution">
    <text evidence="10">The sequence shown here is derived from an EMBL/GenBank/DDBJ whole genome shotgun (WGS) entry which is preliminary data.</text>
</comment>